<comment type="caution">
    <text evidence="1">The sequence shown here is derived from an EMBL/GenBank/DDBJ whole genome shotgun (WGS) entry which is preliminary data.</text>
</comment>
<protein>
    <submittedName>
        <fullName evidence="1">VanZ family protein</fullName>
    </submittedName>
</protein>
<sequence length="105" mass="11270">MMGILVLALLPGGGGTDWFPQADKLRHASAFIALWALGSRVPRLTPWRLVAVLLVFGAGIEVAQSFTTWREASVLDWVADAVGVAIGAWLLRFPQDASHMNTAGN</sequence>
<name>A0ABU9BZS5_9BURK</name>
<evidence type="ECO:0000313" key="2">
    <source>
        <dbReference type="Proteomes" id="UP001379945"/>
    </source>
</evidence>
<dbReference type="Proteomes" id="UP001379945">
    <property type="component" value="Unassembled WGS sequence"/>
</dbReference>
<reference evidence="1 2" key="1">
    <citation type="submission" date="2024-04" db="EMBL/GenBank/DDBJ databases">
        <title>Novel species of the genus Ideonella isolated from streams.</title>
        <authorList>
            <person name="Lu H."/>
        </authorList>
    </citation>
    <scope>NUCLEOTIDE SEQUENCE [LARGE SCALE GENOMIC DNA]</scope>
    <source>
        <strain evidence="1 2">LYT19W</strain>
    </source>
</reference>
<keyword evidence="2" id="KW-1185">Reference proteome</keyword>
<dbReference type="RefSeq" id="WP_341397189.1">
    <property type="nucleotide sequence ID" value="NZ_JBBUTI010000001.1"/>
</dbReference>
<organism evidence="1 2">
    <name type="scientific">Ideonella margarita</name>
    <dbReference type="NCBI Taxonomy" id="2984191"/>
    <lineage>
        <taxon>Bacteria</taxon>
        <taxon>Pseudomonadati</taxon>
        <taxon>Pseudomonadota</taxon>
        <taxon>Betaproteobacteria</taxon>
        <taxon>Burkholderiales</taxon>
        <taxon>Sphaerotilaceae</taxon>
        <taxon>Ideonella</taxon>
    </lineage>
</organism>
<accession>A0ABU9BZS5</accession>
<evidence type="ECO:0000313" key="1">
    <source>
        <dbReference type="EMBL" id="MEK8045038.1"/>
    </source>
</evidence>
<dbReference type="EMBL" id="JBBUTI010000001">
    <property type="protein sequence ID" value="MEK8045038.1"/>
    <property type="molecule type" value="Genomic_DNA"/>
</dbReference>
<proteinExistence type="predicted"/>
<dbReference type="NCBIfam" id="NF037970">
    <property type="entry name" value="vanZ_1"/>
    <property type="match status" value="1"/>
</dbReference>
<gene>
    <name evidence="1" type="ORF">AACH00_01610</name>
</gene>